<dbReference type="EMBL" id="CP042425">
    <property type="protein sequence ID" value="QEL18317.1"/>
    <property type="molecule type" value="Genomic_DNA"/>
</dbReference>
<name>A0A5C1AJH1_9BACT</name>
<proteinExistence type="predicted"/>
<dbReference type="Proteomes" id="UP000324974">
    <property type="component" value="Chromosome"/>
</dbReference>
<gene>
    <name evidence="2" type="ORF">PX52LOC_05338</name>
</gene>
<feature type="region of interest" description="Disordered" evidence="1">
    <location>
        <begin position="381"/>
        <end position="400"/>
    </location>
</feature>
<accession>A0A5C1AJH1</accession>
<protein>
    <submittedName>
        <fullName evidence="2">Uncharacterized protein</fullName>
    </submittedName>
</protein>
<evidence type="ECO:0000313" key="3">
    <source>
        <dbReference type="Proteomes" id="UP000324974"/>
    </source>
</evidence>
<sequence>MPSDKVLRGNATPVADVWTYTVTDAGSGKAHGVAAGSGKVIALTLGSGETTASAAAKLQGLLAASPAGEFYEYSWAANGAVVTGTAKVAGVPGVFTGAFTALAATLTNSTPAKGPNFFNDPKNYTGGTLPVDGDRIVLDENSPDALYGLTWLRDGPVVPAKIETENFTGSIGLPPVRGASNTFSTAQGATYPEYRERFLQLAAGVAEVNVGRGESDTVPALVNLDLDGDDVTLSVYGGTVNVQGTTGHPRLAVSQGLVTVAGDVGSTGGFLDVLIGDEGDSGTDAKVVFGDGATVPLVHNQSGESESSATVTSLEMGLSATSHRQTDGNCTATQFGGLIDFRSDGTLTVTATGIGTTVDFSRDPRPKGLASSSSFRAGAKFLDPANTRTSGSGATYDQTSLPLSKLGASVPVVKP</sequence>
<keyword evidence="3" id="KW-1185">Reference proteome</keyword>
<organism evidence="2 3">
    <name type="scientific">Limnoglobus roseus</name>
    <dbReference type="NCBI Taxonomy" id="2598579"/>
    <lineage>
        <taxon>Bacteria</taxon>
        <taxon>Pseudomonadati</taxon>
        <taxon>Planctomycetota</taxon>
        <taxon>Planctomycetia</taxon>
        <taxon>Gemmatales</taxon>
        <taxon>Gemmataceae</taxon>
        <taxon>Limnoglobus</taxon>
    </lineage>
</organism>
<evidence type="ECO:0000256" key="1">
    <source>
        <dbReference type="SAM" id="MobiDB-lite"/>
    </source>
</evidence>
<dbReference type="KEGG" id="lrs:PX52LOC_05338"/>
<reference evidence="3" key="1">
    <citation type="submission" date="2019-08" db="EMBL/GenBank/DDBJ databases">
        <title>Limnoglobus roseus gen. nov., sp. nov., a novel freshwater planctomycete with a giant genome from the family Gemmataceae.</title>
        <authorList>
            <person name="Kulichevskaya I.S."/>
            <person name="Naumoff D.G."/>
            <person name="Miroshnikov K."/>
            <person name="Ivanova A."/>
            <person name="Philippov D.A."/>
            <person name="Hakobyan A."/>
            <person name="Rijpstra I.C."/>
            <person name="Sinninghe Damste J.S."/>
            <person name="Liesack W."/>
            <person name="Dedysh S.N."/>
        </authorList>
    </citation>
    <scope>NUCLEOTIDE SEQUENCE [LARGE SCALE GENOMIC DNA]</scope>
    <source>
        <strain evidence="3">PX52</strain>
    </source>
</reference>
<evidence type="ECO:0000313" key="2">
    <source>
        <dbReference type="EMBL" id="QEL18317.1"/>
    </source>
</evidence>
<dbReference type="OrthoDB" id="245702at2"/>
<dbReference type="AlphaFoldDB" id="A0A5C1AJH1"/>
<dbReference type="RefSeq" id="WP_149112839.1">
    <property type="nucleotide sequence ID" value="NZ_CP042425.1"/>
</dbReference>
<feature type="compositionally biased region" description="Polar residues" evidence="1">
    <location>
        <begin position="386"/>
        <end position="400"/>
    </location>
</feature>